<sequence length="70" mass="8344">MHRKILIKENYSRPKLEDLQTRDSNQSIRLKKKTNIYFLILYVINSDADTNSVPPNDFLLYLTCRFIINP</sequence>
<proteinExistence type="predicted"/>
<name>A0A3M7RXS7_BRAPC</name>
<comment type="caution">
    <text evidence="1">The sequence shown here is derived from an EMBL/GenBank/DDBJ whole genome shotgun (WGS) entry which is preliminary data.</text>
</comment>
<organism evidence="1 2">
    <name type="scientific">Brachionus plicatilis</name>
    <name type="common">Marine rotifer</name>
    <name type="synonym">Brachionus muelleri</name>
    <dbReference type="NCBI Taxonomy" id="10195"/>
    <lineage>
        <taxon>Eukaryota</taxon>
        <taxon>Metazoa</taxon>
        <taxon>Spiralia</taxon>
        <taxon>Gnathifera</taxon>
        <taxon>Rotifera</taxon>
        <taxon>Eurotatoria</taxon>
        <taxon>Monogononta</taxon>
        <taxon>Pseudotrocha</taxon>
        <taxon>Ploima</taxon>
        <taxon>Brachionidae</taxon>
        <taxon>Brachionus</taxon>
    </lineage>
</organism>
<gene>
    <name evidence="1" type="ORF">BpHYR1_034918</name>
</gene>
<evidence type="ECO:0000313" key="2">
    <source>
        <dbReference type="Proteomes" id="UP000276133"/>
    </source>
</evidence>
<dbReference type="AlphaFoldDB" id="A0A3M7RXS7"/>
<reference evidence="1 2" key="1">
    <citation type="journal article" date="2018" name="Sci. Rep.">
        <title>Genomic signatures of local adaptation to the degree of environmental predictability in rotifers.</title>
        <authorList>
            <person name="Franch-Gras L."/>
            <person name="Hahn C."/>
            <person name="Garcia-Roger E.M."/>
            <person name="Carmona M.J."/>
            <person name="Serra M."/>
            <person name="Gomez A."/>
        </authorList>
    </citation>
    <scope>NUCLEOTIDE SEQUENCE [LARGE SCALE GENOMIC DNA]</scope>
    <source>
        <strain evidence="1">HYR1</strain>
    </source>
</reference>
<keyword evidence="2" id="KW-1185">Reference proteome</keyword>
<evidence type="ECO:0000313" key="1">
    <source>
        <dbReference type="EMBL" id="RNA28316.1"/>
    </source>
</evidence>
<accession>A0A3M7RXS7</accession>
<dbReference type="Proteomes" id="UP000276133">
    <property type="component" value="Unassembled WGS sequence"/>
</dbReference>
<dbReference type="EMBL" id="REGN01002408">
    <property type="protein sequence ID" value="RNA28316.1"/>
    <property type="molecule type" value="Genomic_DNA"/>
</dbReference>
<protein>
    <submittedName>
        <fullName evidence="1">Uncharacterized protein</fullName>
    </submittedName>
</protein>